<feature type="domain" description="ABC-2 type transporter transmembrane" evidence="7">
    <location>
        <begin position="19"/>
        <end position="375"/>
    </location>
</feature>
<feature type="transmembrane region" description="Helical" evidence="6">
    <location>
        <begin position="219"/>
        <end position="247"/>
    </location>
</feature>
<name>A0A5M8P2F8_9BACT</name>
<keyword evidence="5 6" id="KW-0472">Membrane</keyword>
<dbReference type="PANTHER" id="PTHR30294:SF29">
    <property type="entry name" value="MULTIDRUG ABC TRANSPORTER PERMEASE YBHS-RELATED"/>
    <property type="match status" value="1"/>
</dbReference>
<dbReference type="GO" id="GO:0005886">
    <property type="term" value="C:plasma membrane"/>
    <property type="evidence" value="ECO:0007669"/>
    <property type="project" value="UniProtKB-SubCell"/>
</dbReference>
<reference evidence="8 9" key="1">
    <citation type="submission" date="2019-03" db="EMBL/GenBank/DDBJ databases">
        <title>Single cell metagenomics reveals metabolic interactions within the superorganism composed of flagellate Streblomastix strix and complex community of Bacteroidetes bacteria on its surface.</title>
        <authorList>
            <person name="Treitli S.C."/>
            <person name="Kolisko M."/>
            <person name="Husnik F."/>
            <person name="Keeling P."/>
            <person name="Hampl V."/>
        </authorList>
    </citation>
    <scope>NUCLEOTIDE SEQUENCE [LARGE SCALE GENOMIC DNA]</scope>
    <source>
        <strain evidence="8">St1</strain>
    </source>
</reference>
<organism evidence="8 9">
    <name type="scientific">Candidatus Ordinivivax streblomastigis</name>
    <dbReference type="NCBI Taxonomy" id="2540710"/>
    <lineage>
        <taxon>Bacteria</taxon>
        <taxon>Pseudomonadati</taxon>
        <taxon>Bacteroidota</taxon>
        <taxon>Bacteroidia</taxon>
        <taxon>Bacteroidales</taxon>
        <taxon>Candidatus Ordinivivax</taxon>
    </lineage>
</organism>
<evidence type="ECO:0000256" key="5">
    <source>
        <dbReference type="ARBA" id="ARBA00023136"/>
    </source>
</evidence>
<evidence type="ECO:0000256" key="2">
    <source>
        <dbReference type="ARBA" id="ARBA00022475"/>
    </source>
</evidence>
<dbReference type="InterPro" id="IPR051449">
    <property type="entry name" value="ABC-2_transporter_component"/>
</dbReference>
<proteinExistence type="predicted"/>
<evidence type="ECO:0000256" key="4">
    <source>
        <dbReference type="ARBA" id="ARBA00022989"/>
    </source>
</evidence>
<dbReference type="Proteomes" id="UP000324575">
    <property type="component" value="Unassembled WGS sequence"/>
</dbReference>
<keyword evidence="2" id="KW-1003">Cell membrane</keyword>
<feature type="transmembrane region" description="Helical" evidence="6">
    <location>
        <begin position="21"/>
        <end position="42"/>
    </location>
</feature>
<dbReference type="PANTHER" id="PTHR30294">
    <property type="entry name" value="MEMBRANE COMPONENT OF ABC TRANSPORTER YHHJ-RELATED"/>
    <property type="match status" value="1"/>
</dbReference>
<keyword evidence="3 6" id="KW-0812">Transmembrane</keyword>
<feature type="transmembrane region" description="Helical" evidence="6">
    <location>
        <begin position="167"/>
        <end position="190"/>
    </location>
</feature>
<protein>
    <recommendedName>
        <fullName evidence="7">ABC-2 type transporter transmembrane domain-containing protein</fullName>
    </recommendedName>
</protein>
<evidence type="ECO:0000259" key="7">
    <source>
        <dbReference type="Pfam" id="PF12698"/>
    </source>
</evidence>
<gene>
    <name evidence="8" type="ORF">EZS26_001174</name>
</gene>
<evidence type="ECO:0000313" key="8">
    <source>
        <dbReference type="EMBL" id="KAA6302667.1"/>
    </source>
</evidence>
<sequence>MNKINIIIQREYLTRVRKKSFIILTLLMPVLFVGLMGGTFWLSQLNESEAKTIVVVDETGEYFPVLHDTGQYRFAQSGENVYATLVISENLLTNPSALTLYSQKQVLAGAISTITSQLNDYLSNKKLASYNIPNLKQILEESQVSVNMQILRLNEDGGESASSANEAMMIGMIFTTLIYLFIFAYGAMVMQGVMEEKTNRIVEVMVSSVKPFDLMMGKLIGIGLVGLTQFALWGILIGGTLLSGSLVSSMETGAVTALISTNHLAEISIYFVIFFIGGYLLYASLFAAIGAMVNSQEDTQQYLMPITIIILFALYTGMYSAQNPDGPLAFWASLFPLTSPIVMMTRLPYGVPWWQLAISISLLLLTMVFIVRLAAKIYRTGILMYGKKPTVAEIMKWLKY</sequence>
<feature type="transmembrane region" description="Helical" evidence="6">
    <location>
        <begin position="302"/>
        <end position="321"/>
    </location>
</feature>
<dbReference type="SUPFAM" id="SSF53850">
    <property type="entry name" value="Periplasmic binding protein-like II"/>
    <property type="match status" value="1"/>
</dbReference>
<evidence type="ECO:0000256" key="6">
    <source>
        <dbReference type="SAM" id="Phobius"/>
    </source>
</evidence>
<feature type="transmembrane region" description="Helical" evidence="6">
    <location>
        <begin position="267"/>
        <end position="290"/>
    </location>
</feature>
<evidence type="ECO:0000313" key="9">
    <source>
        <dbReference type="Proteomes" id="UP000324575"/>
    </source>
</evidence>
<keyword evidence="4 6" id="KW-1133">Transmembrane helix</keyword>
<feature type="transmembrane region" description="Helical" evidence="6">
    <location>
        <begin position="353"/>
        <end position="375"/>
    </location>
</feature>
<accession>A0A5M8P2F8</accession>
<comment type="subcellular location">
    <subcellularLocation>
        <location evidence="1">Cell membrane</location>
        <topology evidence="1">Multi-pass membrane protein</topology>
    </subcellularLocation>
</comment>
<evidence type="ECO:0000256" key="1">
    <source>
        <dbReference type="ARBA" id="ARBA00004651"/>
    </source>
</evidence>
<dbReference type="AlphaFoldDB" id="A0A5M8P2F8"/>
<evidence type="ECO:0000256" key="3">
    <source>
        <dbReference type="ARBA" id="ARBA00022692"/>
    </source>
</evidence>
<dbReference type="Pfam" id="PF12698">
    <property type="entry name" value="ABC2_membrane_3"/>
    <property type="match status" value="1"/>
</dbReference>
<dbReference type="GO" id="GO:0140359">
    <property type="term" value="F:ABC-type transporter activity"/>
    <property type="evidence" value="ECO:0007669"/>
    <property type="project" value="InterPro"/>
</dbReference>
<dbReference type="Gene3D" id="3.40.190.10">
    <property type="entry name" value="Periplasmic binding protein-like II"/>
    <property type="match status" value="1"/>
</dbReference>
<dbReference type="EMBL" id="SNRX01000006">
    <property type="protein sequence ID" value="KAA6302667.1"/>
    <property type="molecule type" value="Genomic_DNA"/>
</dbReference>
<comment type="caution">
    <text evidence="8">The sequence shown here is derived from an EMBL/GenBank/DDBJ whole genome shotgun (WGS) entry which is preliminary data.</text>
</comment>
<dbReference type="InterPro" id="IPR013525">
    <property type="entry name" value="ABC2_TM"/>
</dbReference>